<keyword evidence="2" id="KW-1185">Reference proteome</keyword>
<evidence type="ECO:0000313" key="1">
    <source>
        <dbReference type="EMBL" id="WAQ94206.1"/>
    </source>
</evidence>
<dbReference type="EMBL" id="CP111012">
    <property type="protein sequence ID" value="WAQ94206.1"/>
    <property type="molecule type" value="Genomic_DNA"/>
</dbReference>
<accession>A0ABY7DC91</accession>
<dbReference type="Proteomes" id="UP001164746">
    <property type="component" value="Chromosome 1"/>
</dbReference>
<protein>
    <submittedName>
        <fullName evidence="1">Uncharacterized protein</fullName>
    </submittedName>
</protein>
<name>A0ABY7DC91_MYAAR</name>
<evidence type="ECO:0000313" key="2">
    <source>
        <dbReference type="Proteomes" id="UP001164746"/>
    </source>
</evidence>
<sequence>MLRLRLFDDVISGFGDDCKVGPAELEAVLTPGGKGNNAFSMADDHGQDTPLSIEISVKPMIRRSGAFDVRRGLFSGKRSADSVQLRLFDDVISGFGDDCKVGPAELEAVLTPGGKGNNAFSMADDHGQDTPLSIEISVKPMIRRSGAFDVRRGLFSGKRSADTPTVGLRLRLFDDVISGFGDDCKVGPAELEAVLTPAGKGNNAFSMADDHGQDTPLSIEISVKPMIRRSGAFDVRRGLFSGKRSVD</sequence>
<gene>
    <name evidence="1" type="ORF">MAR_006677</name>
</gene>
<organism evidence="1 2">
    <name type="scientific">Mya arenaria</name>
    <name type="common">Soft-shell clam</name>
    <dbReference type="NCBI Taxonomy" id="6604"/>
    <lineage>
        <taxon>Eukaryota</taxon>
        <taxon>Metazoa</taxon>
        <taxon>Spiralia</taxon>
        <taxon>Lophotrochozoa</taxon>
        <taxon>Mollusca</taxon>
        <taxon>Bivalvia</taxon>
        <taxon>Autobranchia</taxon>
        <taxon>Heteroconchia</taxon>
        <taxon>Euheterodonta</taxon>
        <taxon>Imparidentia</taxon>
        <taxon>Neoheterodontei</taxon>
        <taxon>Myida</taxon>
        <taxon>Myoidea</taxon>
        <taxon>Myidae</taxon>
        <taxon>Mya</taxon>
    </lineage>
</organism>
<feature type="non-terminal residue" evidence="1">
    <location>
        <position position="1"/>
    </location>
</feature>
<proteinExistence type="predicted"/>
<reference evidence="1" key="1">
    <citation type="submission" date="2022-11" db="EMBL/GenBank/DDBJ databases">
        <title>Centuries of genome instability and evolution in soft-shell clam transmissible cancer (bioRxiv).</title>
        <authorList>
            <person name="Hart S.F.M."/>
            <person name="Yonemitsu M.A."/>
            <person name="Giersch R.M."/>
            <person name="Beal B.F."/>
            <person name="Arriagada G."/>
            <person name="Davis B.W."/>
            <person name="Ostrander E.A."/>
            <person name="Goff S.P."/>
            <person name="Metzger M.J."/>
        </authorList>
    </citation>
    <scope>NUCLEOTIDE SEQUENCE</scope>
    <source>
        <strain evidence="1">MELC-2E11</strain>
        <tissue evidence="1">Siphon/mantle</tissue>
    </source>
</reference>